<organism evidence="9 10">
    <name type="scientific">Seiridium cardinale</name>
    <dbReference type="NCBI Taxonomy" id="138064"/>
    <lineage>
        <taxon>Eukaryota</taxon>
        <taxon>Fungi</taxon>
        <taxon>Dikarya</taxon>
        <taxon>Ascomycota</taxon>
        <taxon>Pezizomycotina</taxon>
        <taxon>Sordariomycetes</taxon>
        <taxon>Xylariomycetidae</taxon>
        <taxon>Amphisphaeriales</taxon>
        <taxon>Sporocadaceae</taxon>
        <taxon>Seiridium</taxon>
    </lineage>
</organism>
<feature type="domain" description="Xylanolytic transcriptional activator regulatory" evidence="8">
    <location>
        <begin position="163"/>
        <end position="374"/>
    </location>
</feature>
<keyword evidence="1" id="KW-0479">Metal-binding</keyword>
<keyword evidence="5" id="KW-0804">Transcription</keyword>
<evidence type="ECO:0000259" key="8">
    <source>
        <dbReference type="Pfam" id="PF04082"/>
    </source>
</evidence>
<keyword evidence="6" id="KW-0539">Nucleus</keyword>
<evidence type="ECO:0000256" key="3">
    <source>
        <dbReference type="ARBA" id="ARBA00023015"/>
    </source>
</evidence>
<evidence type="ECO:0000313" key="9">
    <source>
        <dbReference type="EMBL" id="KAK9774410.1"/>
    </source>
</evidence>
<dbReference type="Proteomes" id="UP001465668">
    <property type="component" value="Unassembled WGS sequence"/>
</dbReference>
<sequence length="677" mass="76061">MPQKAANSVGRGSSDVTEDFPSASPVVQPSSPQSLEEYPGKQTVTGTEDNVHHSISLATGKTWPSAVLGSDPAPRPHLRIESWKTRMFGQSHWMHALEQLRVLANIQTHATYLTSMHSEIISLVKETSKIRRVIKAERAPEIRDSIPELVATLPPRDVCDKFLDHYLRLFEPMFRILHIPSFRAEYDAFWEDVTATSKPFLFKLLMAIAIGSIFHGDRTESSRIRHLAHGWIYTAQWWLTGPTERSAMCLDGVQVFCLVILARQANSLGGSSSINTESLLKLAFTLGLHLDPVTFPTLTFFQQEMRRRLWATVLELMMIASLDSTLPLLISTEDFTCGPPSNINDSDIEPKSQHKPESRPDIELTDCSVSLLLQKSSRSRLVAVRKLNNVQPQISYEETVRFGDELSQHCRDISRFFETAASSDRGGLEFHRKFIDSYVRRFLLSISRLFVLQARKDPRYLFARKTCLECCQIISSHAMSLQLPIPVTDDFSLLAMTGSGLFKGPLSQDIIVTLGLEISTQLEEEWESNRDTPNRSDPLLQLSKANRKPHIDILRHIHGQLRQIIALGRPSCKCYILLSAFLGQIDSVEAGTVDIRAEILKALNQGIKVGRELLLQILDRDTSDSTETAWNEDTSTGWMDCWGMLGFDFDFIDPTLCSDAPDMLTPDYVGDGGSMLA</sequence>
<comment type="caution">
    <text evidence="9">The sequence shown here is derived from an EMBL/GenBank/DDBJ whole genome shotgun (WGS) entry which is preliminary data.</text>
</comment>
<dbReference type="PANTHER" id="PTHR31944">
    <property type="entry name" value="HEME-RESPONSIVE ZINC FINGER TRANSCRIPTION FACTOR HAP1"/>
    <property type="match status" value="1"/>
</dbReference>
<dbReference type="Pfam" id="PF04082">
    <property type="entry name" value="Fungal_trans"/>
    <property type="match status" value="1"/>
</dbReference>
<evidence type="ECO:0000256" key="1">
    <source>
        <dbReference type="ARBA" id="ARBA00022723"/>
    </source>
</evidence>
<evidence type="ECO:0000256" key="7">
    <source>
        <dbReference type="SAM" id="MobiDB-lite"/>
    </source>
</evidence>
<feature type="compositionally biased region" description="Low complexity" evidence="7">
    <location>
        <begin position="21"/>
        <end position="34"/>
    </location>
</feature>
<evidence type="ECO:0000256" key="5">
    <source>
        <dbReference type="ARBA" id="ARBA00023163"/>
    </source>
</evidence>
<evidence type="ECO:0000256" key="4">
    <source>
        <dbReference type="ARBA" id="ARBA00023125"/>
    </source>
</evidence>
<dbReference type="PANTHER" id="PTHR31944:SF129">
    <property type="entry name" value="ASPYRIDONES CLUSTER REGULATOR APDR-RELATED"/>
    <property type="match status" value="1"/>
</dbReference>
<feature type="region of interest" description="Disordered" evidence="7">
    <location>
        <begin position="1"/>
        <end position="48"/>
    </location>
</feature>
<name>A0ABR2XL54_9PEZI</name>
<dbReference type="InterPro" id="IPR051430">
    <property type="entry name" value="Fungal_TF_Env_Response"/>
</dbReference>
<dbReference type="EMBL" id="JARVKM010000042">
    <property type="protein sequence ID" value="KAK9774410.1"/>
    <property type="molecule type" value="Genomic_DNA"/>
</dbReference>
<feature type="region of interest" description="Disordered" evidence="7">
    <location>
        <begin position="341"/>
        <end position="360"/>
    </location>
</feature>
<keyword evidence="4" id="KW-0238">DNA-binding</keyword>
<protein>
    <recommendedName>
        <fullName evidence="8">Xylanolytic transcriptional activator regulatory domain-containing protein</fullName>
    </recommendedName>
</protein>
<dbReference type="CDD" id="cd12148">
    <property type="entry name" value="fungal_TF_MHR"/>
    <property type="match status" value="1"/>
</dbReference>
<reference evidence="9 10" key="1">
    <citation type="submission" date="2024-02" db="EMBL/GenBank/DDBJ databases">
        <title>First draft genome assembly of two strains of Seiridium cardinale.</title>
        <authorList>
            <person name="Emiliani G."/>
            <person name="Scali E."/>
        </authorList>
    </citation>
    <scope>NUCLEOTIDE SEQUENCE [LARGE SCALE GENOMIC DNA]</scope>
    <source>
        <strain evidence="9 10">BM-138-000479</strain>
    </source>
</reference>
<evidence type="ECO:0000256" key="2">
    <source>
        <dbReference type="ARBA" id="ARBA00022833"/>
    </source>
</evidence>
<keyword evidence="10" id="KW-1185">Reference proteome</keyword>
<evidence type="ECO:0000313" key="10">
    <source>
        <dbReference type="Proteomes" id="UP001465668"/>
    </source>
</evidence>
<proteinExistence type="predicted"/>
<gene>
    <name evidence="9" type="ORF">SCAR479_09015</name>
</gene>
<evidence type="ECO:0000256" key="6">
    <source>
        <dbReference type="ARBA" id="ARBA00023242"/>
    </source>
</evidence>
<keyword evidence="2" id="KW-0862">Zinc</keyword>
<dbReference type="InterPro" id="IPR007219">
    <property type="entry name" value="XnlR_reg_dom"/>
</dbReference>
<feature type="compositionally biased region" description="Basic and acidic residues" evidence="7">
    <location>
        <begin position="348"/>
        <end position="360"/>
    </location>
</feature>
<accession>A0ABR2XL54</accession>
<keyword evidence="3" id="KW-0805">Transcription regulation</keyword>